<evidence type="ECO:0000256" key="1">
    <source>
        <dbReference type="SAM" id="Phobius"/>
    </source>
</evidence>
<organism evidence="2 3">
    <name type="scientific">Cedecea neteri</name>
    <dbReference type="NCBI Taxonomy" id="158822"/>
    <lineage>
        <taxon>Bacteria</taxon>
        <taxon>Pseudomonadati</taxon>
        <taxon>Pseudomonadota</taxon>
        <taxon>Gammaproteobacteria</taxon>
        <taxon>Enterobacterales</taxon>
        <taxon>Enterobacteriaceae</taxon>
        <taxon>Cedecea</taxon>
    </lineage>
</organism>
<gene>
    <name evidence="2" type="ORF">JT31_01940</name>
</gene>
<keyword evidence="3" id="KW-1185">Reference proteome</keyword>
<dbReference type="AlphaFoldDB" id="A0A089PTW4"/>
<accession>A0A089PTW4</accession>
<name>A0A089PTW4_9ENTR</name>
<keyword evidence="1" id="KW-0812">Transmembrane</keyword>
<evidence type="ECO:0000313" key="2">
    <source>
        <dbReference type="EMBL" id="AIR03423.1"/>
    </source>
</evidence>
<keyword evidence="1" id="KW-0472">Membrane</keyword>
<feature type="transmembrane region" description="Helical" evidence="1">
    <location>
        <begin position="6"/>
        <end position="24"/>
    </location>
</feature>
<dbReference type="EMBL" id="CP009451">
    <property type="protein sequence ID" value="AIR03423.1"/>
    <property type="molecule type" value="Genomic_DNA"/>
</dbReference>
<proteinExistence type="predicted"/>
<dbReference type="KEGG" id="cnt:JT31_01940"/>
<evidence type="ECO:0000313" key="3">
    <source>
        <dbReference type="Proteomes" id="UP000029481"/>
    </source>
</evidence>
<dbReference type="Proteomes" id="UP000029481">
    <property type="component" value="Chromosome"/>
</dbReference>
<keyword evidence="1" id="KW-1133">Transmembrane helix</keyword>
<reference evidence="2 3" key="1">
    <citation type="submission" date="2014-09" db="EMBL/GenBank/DDBJ databases">
        <title>Cedecea neteri SSMD04 Genome Sequencing.</title>
        <authorList>
            <person name="Tan J.-Y."/>
        </authorList>
    </citation>
    <scope>NUCLEOTIDE SEQUENCE [LARGE SCALE GENOMIC DNA]</scope>
    <source>
        <strain evidence="2 3">SSMD04</strain>
    </source>
</reference>
<feature type="transmembrane region" description="Helical" evidence="1">
    <location>
        <begin position="36"/>
        <end position="62"/>
    </location>
</feature>
<protein>
    <submittedName>
        <fullName evidence="2">Uncharacterized protein</fullName>
    </submittedName>
</protein>
<sequence>MELVMTIYLATYFVGFVGMWVLSLRGDKRNEIEFNFFETLITATLWPFFAIVIPCITVYTFLAQRLTAKK</sequence>